<dbReference type="GO" id="GO:0043190">
    <property type="term" value="C:ATP-binding cassette (ABC) transporter complex"/>
    <property type="evidence" value="ECO:0007669"/>
    <property type="project" value="InterPro"/>
</dbReference>
<dbReference type="Pfam" id="PF02361">
    <property type="entry name" value="CbiQ"/>
    <property type="match status" value="1"/>
</dbReference>
<dbReference type="NCBIfam" id="TIGR02454">
    <property type="entry name" value="ECF_T_CbiQ"/>
    <property type="match status" value="1"/>
</dbReference>
<dbReference type="PANTHER" id="PTHR34857:SF2">
    <property type="entry name" value="SLL0384 PROTEIN"/>
    <property type="match status" value="1"/>
</dbReference>
<evidence type="ECO:0000256" key="4">
    <source>
        <dbReference type="ARBA" id="ARBA00022989"/>
    </source>
</evidence>
<sequence>MTAPAWLLRAEPGLCPCGCIGVRRKGSFVAKTLAGASGVLRQAIFSEDVAAAKGLLQRLDPRVKLVSMVGLLVVVALVHSLPLLALSYVATVALAVASGLSLGYFLKRVWLFVPIFTGVVVLPATLSIVTPGDILLPLWHWNGVAEGVTAQGLHGAGLIVARVATSISLVVLLTLTTPWVRLLAALRALGVPKIFVLIIGMAYRYLFLLLDAVDDMYTARKARTLTGRRDTREGRAFVAAGAGTLFGKAHQLSEEVHQAMTARGYTGDAQTLTAFRLRRADYVFVASSLLCAAALLLAAR</sequence>
<protein>
    <submittedName>
        <fullName evidence="7">Cobalt ECF transporter T component CbiQ</fullName>
    </submittedName>
</protein>
<feature type="transmembrane region" description="Helical" evidence="6">
    <location>
        <begin position="111"/>
        <end position="132"/>
    </location>
</feature>
<reference evidence="7" key="2">
    <citation type="submission" date="2023-01" db="EMBL/GenBank/DDBJ databases">
        <authorList>
            <person name="Sun Q."/>
            <person name="Evtushenko L."/>
        </authorList>
    </citation>
    <scope>NUCLEOTIDE SEQUENCE</scope>
    <source>
        <strain evidence="7">VKM Ac-1321</strain>
    </source>
</reference>
<reference evidence="7" key="1">
    <citation type="journal article" date="2014" name="Int. J. Syst. Evol. Microbiol.">
        <title>Complete genome sequence of Corynebacterium casei LMG S-19264T (=DSM 44701T), isolated from a smear-ripened cheese.</title>
        <authorList>
            <consortium name="US DOE Joint Genome Institute (JGI-PGF)"/>
            <person name="Walter F."/>
            <person name="Albersmeier A."/>
            <person name="Kalinowski J."/>
            <person name="Ruckert C."/>
        </authorList>
    </citation>
    <scope>NUCLEOTIDE SEQUENCE</scope>
    <source>
        <strain evidence="7">VKM Ac-1321</strain>
    </source>
</reference>
<gene>
    <name evidence="7" type="ORF">GCM10017581_074720</name>
</gene>
<feature type="transmembrane region" description="Helical" evidence="6">
    <location>
        <begin position="63"/>
        <end position="81"/>
    </location>
</feature>
<accession>A0A9W6NQ15</accession>
<dbReference type="PANTHER" id="PTHR34857">
    <property type="entry name" value="SLL0384 PROTEIN"/>
    <property type="match status" value="1"/>
</dbReference>
<dbReference type="EMBL" id="BSFP01000062">
    <property type="protein sequence ID" value="GLL05725.1"/>
    <property type="molecule type" value="Genomic_DNA"/>
</dbReference>
<dbReference type="Proteomes" id="UP001143480">
    <property type="component" value="Unassembled WGS sequence"/>
</dbReference>
<organism evidence="7 8">
    <name type="scientific">Dactylosporangium matsuzakiense</name>
    <dbReference type="NCBI Taxonomy" id="53360"/>
    <lineage>
        <taxon>Bacteria</taxon>
        <taxon>Bacillati</taxon>
        <taxon>Actinomycetota</taxon>
        <taxon>Actinomycetes</taxon>
        <taxon>Micromonosporales</taxon>
        <taxon>Micromonosporaceae</taxon>
        <taxon>Dactylosporangium</taxon>
    </lineage>
</organism>
<dbReference type="AlphaFoldDB" id="A0A9W6NQ15"/>
<evidence type="ECO:0000256" key="3">
    <source>
        <dbReference type="ARBA" id="ARBA00022692"/>
    </source>
</evidence>
<evidence type="ECO:0000256" key="5">
    <source>
        <dbReference type="ARBA" id="ARBA00023136"/>
    </source>
</evidence>
<feature type="transmembrane region" description="Helical" evidence="6">
    <location>
        <begin position="282"/>
        <end position="299"/>
    </location>
</feature>
<dbReference type="InterPro" id="IPR012809">
    <property type="entry name" value="ECF_CbiQ"/>
</dbReference>
<comment type="subcellular location">
    <subcellularLocation>
        <location evidence="1">Cell membrane</location>
        <topology evidence="1">Multi-pass membrane protein</topology>
    </subcellularLocation>
</comment>
<dbReference type="InterPro" id="IPR003339">
    <property type="entry name" value="ABC/ECF_trnsptr_transmembrane"/>
</dbReference>
<feature type="transmembrane region" description="Helical" evidence="6">
    <location>
        <begin position="87"/>
        <end position="106"/>
    </location>
</feature>
<evidence type="ECO:0000313" key="7">
    <source>
        <dbReference type="EMBL" id="GLL05725.1"/>
    </source>
</evidence>
<dbReference type="CDD" id="cd16914">
    <property type="entry name" value="EcfT"/>
    <property type="match status" value="1"/>
</dbReference>
<dbReference type="RefSeq" id="WP_261964593.1">
    <property type="nucleotide sequence ID" value="NZ_BAAAXA010000001.1"/>
</dbReference>
<feature type="transmembrane region" description="Helical" evidence="6">
    <location>
        <begin position="182"/>
        <end position="206"/>
    </location>
</feature>
<keyword evidence="4 6" id="KW-1133">Transmembrane helix</keyword>
<dbReference type="InterPro" id="IPR051611">
    <property type="entry name" value="ECF_transporter_component"/>
</dbReference>
<name>A0A9W6NQ15_9ACTN</name>
<feature type="transmembrane region" description="Helical" evidence="6">
    <location>
        <begin position="152"/>
        <end position="175"/>
    </location>
</feature>
<keyword evidence="8" id="KW-1185">Reference proteome</keyword>
<evidence type="ECO:0000313" key="8">
    <source>
        <dbReference type="Proteomes" id="UP001143480"/>
    </source>
</evidence>
<evidence type="ECO:0000256" key="2">
    <source>
        <dbReference type="ARBA" id="ARBA00022475"/>
    </source>
</evidence>
<proteinExistence type="predicted"/>
<evidence type="ECO:0000256" key="1">
    <source>
        <dbReference type="ARBA" id="ARBA00004651"/>
    </source>
</evidence>
<keyword evidence="3 6" id="KW-0812">Transmembrane</keyword>
<keyword evidence="5 6" id="KW-0472">Membrane</keyword>
<comment type="caution">
    <text evidence="7">The sequence shown here is derived from an EMBL/GenBank/DDBJ whole genome shotgun (WGS) entry which is preliminary data.</text>
</comment>
<dbReference type="GO" id="GO:0006824">
    <property type="term" value="P:cobalt ion transport"/>
    <property type="evidence" value="ECO:0007669"/>
    <property type="project" value="InterPro"/>
</dbReference>
<keyword evidence="2" id="KW-1003">Cell membrane</keyword>
<evidence type="ECO:0000256" key="6">
    <source>
        <dbReference type="SAM" id="Phobius"/>
    </source>
</evidence>